<dbReference type="GO" id="GO:0008270">
    <property type="term" value="F:zinc ion binding"/>
    <property type="evidence" value="ECO:0007669"/>
    <property type="project" value="UniProtKB-KW"/>
</dbReference>
<feature type="zinc finger region" description="C3H1-type" evidence="1">
    <location>
        <begin position="365"/>
        <end position="393"/>
    </location>
</feature>
<dbReference type="PANTHER" id="PTHR37543:SF1">
    <property type="entry name" value="CCCH ZINC FINGER DNA BINDING PROTEIN (AFU_ORTHOLOGUE AFUA_5G12760)"/>
    <property type="match status" value="1"/>
</dbReference>
<feature type="region of interest" description="Disordered" evidence="3">
    <location>
        <begin position="296"/>
        <end position="326"/>
    </location>
</feature>
<dbReference type="PANTHER" id="PTHR37543">
    <property type="entry name" value="CCCH ZINC FINGER DNA BINDING PROTEIN (AFU_ORTHOLOGUE AFUA_5G12760)"/>
    <property type="match status" value="1"/>
</dbReference>
<keyword evidence="6" id="KW-1185">Reference proteome</keyword>
<accession>A0A2H3JYS0</accession>
<feature type="domain" description="C3H1-type" evidence="4">
    <location>
        <begin position="326"/>
        <end position="353"/>
    </location>
</feature>
<dbReference type="EMBL" id="KB468113">
    <property type="protein sequence ID" value="PCH41297.1"/>
    <property type="molecule type" value="Genomic_DNA"/>
</dbReference>
<evidence type="ECO:0000256" key="1">
    <source>
        <dbReference type="PROSITE-ProRule" id="PRU00723"/>
    </source>
</evidence>
<evidence type="ECO:0000313" key="5">
    <source>
        <dbReference type="EMBL" id="PCH41297.1"/>
    </source>
</evidence>
<proteinExistence type="predicted"/>
<evidence type="ECO:0000256" key="3">
    <source>
        <dbReference type="SAM" id="MobiDB-lite"/>
    </source>
</evidence>
<dbReference type="PROSITE" id="PS50103">
    <property type="entry name" value="ZF_C3H1"/>
    <property type="match status" value="2"/>
</dbReference>
<dbReference type="OMA" id="CWFKGES"/>
<evidence type="ECO:0000313" key="6">
    <source>
        <dbReference type="Proteomes" id="UP000218811"/>
    </source>
</evidence>
<feature type="domain" description="C3H1-type" evidence="4">
    <location>
        <begin position="365"/>
        <end position="393"/>
    </location>
</feature>
<dbReference type="Proteomes" id="UP000218811">
    <property type="component" value="Unassembled WGS sequence"/>
</dbReference>
<reference evidence="5 6" key="1">
    <citation type="journal article" date="2012" name="Science">
        <title>The Paleozoic origin of enzymatic lignin decomposition reconstructed from 31 fungal genomes.</title>
        <authorList>
            <person name="Floudas D."/>
            <person name="Binder M."/>
            <person name="Riley R."/>
            <person name="Barry K."/>
            <person name="Blanchette R.A."/>
            <person name="Henrissat B."/>
            <person name="Martinez A.T."/>
            <person name="Otillar R."/>
            <person name="Spatafora J.W."/>
            <person name="Yadav J.S."/>
            <person name="Aerts A."/>
            <person name="Benoit I."/>
            <person name="Boyd A."/>
            <person name="Carlson A."/>
            <person name="Copeland A."/>
            <person name="Coutinho P.M."/>
            <person name="de Vries R.P."/>
            <person name="Ferreira P."/>
            <person name="Findley K."/>
            <person name="Foster B."/>
            <person name="Gaskell J."/>
            <person name="Glotzer D."/>
            <person name="Gorecki P."/>
            <person name="Heitman J."/>
            <person name="Hesse C."/>
            <person name="Hori C."/>
            <person name="Igarashi K."/>
            <person name="Jurgens J.A."/>
            <person name="Kallen N."/>
            <person name="Kersten P."/>
            <person name="Kohler A."/>
            <person name="Kuees U."/>
            <person name="Kumar T.K.A."/>
            <person name="Kuo A."/>
            <person name="LaButti K."/>
            <person name="Larrondo L.F."/>
            <person name="Lindquist E."/>
            <person name="Ling A."/>
            <person name="Lombard V."/>
            <person name="Lucas S."/>
            <person name="Lundell T."/>
            <person name="Martin R."/>
            <person name="McLaughlin D.J."/>
            <person name="Morgenstern I."/>
            <person name="Morin E."/>
            <person name="Murat C."/>
            <person name="Nagy L.G."/>
            <person name="Nolan M."/>
            <person name="Ohm R.A."/>
            <person name="Patyshakuliyeva A."/>
            <person name="Rokas A."/>
            <person name="Ruiz-Duenas F.J."/>
            <person name="Sabat G."/>
            <person name="Salamov A."/>
            <person name="Samejima M."/>
            <person name="Schmutz J."/>
            <person name="Slot J.C."/>
            <person name="St John F."/>
            <person name="Stenlid J."/>
            <person name="Sun H."/>
            <person name="Sun S."/>
            <person name="Syed K."/>
            <person name="Tsang A."/>
            <person name="Wiebenga A."/>
            <person name="Young D."/>
            <person name="Pisabarro A."/>
            <person name="Eastwood D.C."/>
            <person name="Martin F."/>
            <person name="Cullen D."/>
            <person name="Grigoriev I.V."/>
            <person name="Hibbett D.S."/>
        </authorList>
    </citation>
    <scope>NUCLEOTIDE SEQUENCE [LARGE SCALE GENOMIC DNA]</scope>
    <source>
        <strain evidence="5 6">MD-104</strain>
    </source>
</reference>
<dbReference type="STRING" id="742152.A0A2H3JYS0"/>
<evidence type="ECO:0000259" key="4">
    <source>
        <dbReference type="PROSITE" id="PS50103"/>
    </source>
</evidence>
<evidence type="ECO:0000256" key="2">
    <source>
        <dbReference type="SAM" id="Coils"/>
    </source>
</evidence>
<feature type="compositionally biased region" description="Low complexity" evidence="3">
    <location>
        <begin position="304"/>
        <end position="326"/>
    </location>
</feature>
<feature type="zinc finger region" description="C3H1-type" evidence="1">
    <location>
        <begin position="326"/>
        <end position="353"/>
    </location>
</feature>
<keyword evidence="1" id="KW-0479">Metal-binding</keyword>
<dbReference type="InterPro" id="IPR057683">
    <property type="entry name" value="DUF7923"/>
</dbReference>
<feature type="coiled-coil region" evidence="2">
    <location>
        <begin position="25"/>
        <end position="77"/>
    </location>
</feature>
<keyword evidence="1" id="KW-0862">Zinc</keyword>
<dbReference type="OrthoDB" id="2270193at2759"/>
<organism evidence="5 6">
    <name type="scientific">Wolfiporia cocos (strain MD-104)</name>
    <name type="common">Brown rot fungus</name>
    <dbReference type="NCBI Taxonomy" id="742152"/>
    <lineage>
        <taxon>Eukaryota</taxon>
        <taxon>Fungi</taxon>
        <taxon>Dikarya</taxon>
        <taxon>Basidiomycota</taxon>
        <taxon>Agaricomycotina</taxon>
        <taxon>Agaricomycetes</taxon>
        <taxon>Polyporales</taxon>
        <taxon>Phaeolaceae</taxon>
        <taxon>Wolfiporia</taxon>
    </lineage>
</organism>
<gene>
    <name evidence="5" type="ORF">WOLCODRAFT_89178</name>
</gene>
<dbReference type="Gene3D" id="4.10.1000.10">
    <property type="entry name" value="Zinc finger, CCCH-type"/>
    <property type="match status" value="1"/>
</dbReference>
<sequence>MTTPLEVETTKQLWDEALTRLLDLSTATLKRNAELEARVADLEVELSVWKQAQASVIDTVERDKKAHNAQVATLNRQIAALGLLRHQSPLILCVIDGDTNIFSPSLLAQGHHGGRQAAQELTKGIAEYLSQEEVQIFGRLSFWVTIFFNKRGLLHTLQSEGICTAEQFEAFISGLSQASPRFLLVDVGPGKEGANVKTKEYLQTYTRLPQTLRVFFGAGNDSGYTSTLTSLEKDEYLGKVVMLQGSDDVPEELQQLPMSVMQIEGLFMTQAPAFPVRRPGPIPLVGLHHNVTTHGGLISPQSETQSTASTTISRSTSNGSKSIDSSKIPPPCNEFYLMTCSKGANCKYSHDWHLTPEQLDTLSKNAKKAPCNYLKNGVECPHGDRCCWGHVCPSGARCFHLSKGKCWFKGEGMHPISGPQEI</sequence>
<name>A0A2H3JYS0_WOLCO</name>
<dbReference type="InterPro" id="IPR000571">
    <property type="entry name" value="Znf_CCCH"/>
</dbReference>
<keyword evidence="1" id="KW-0863">Zinc-finger</keyword>
<dbReference type="AlphaFoldDB" id="A0A2H3JYS0"/>
<protein>
    <recommendedName>
        <fullName evidence="4">C3H1-type domain-containing protein</fullName>
    </recommendedName>
</protein>
<keyword evidence="2" id="KW-0175">Coiled coil</keyword>
<dbReference type="Pfam" id="PF25540">
    <property type="entry name" value="DUF7923"/>
    <property type="match status" value="1"/>
</dbReference>